<feature type="region of interest" description="Disordered" evidence="1">
    <location>
        <begin position="27"/>
        <end position="52"/>
    </location>
</feature>
<feature type="compositionally biased region" description="Polar residues" evidence="1">
    <location>
        <begin position="30"/>
        <end position="52"/>
    </location>
</feature>
<accession>A0ABS4FT86</accession>
<protein>
    <recommendedName>
        <fullName evidence="5">Lipoprotein</fullName>
    </recommendedName>
</protein>
<organism evidence="3 4">
    <name type="scientific">Paenibacillus turicensis</name>
    <dbReference type="NCBI Taxonomy" id="160487"/>
    <lineage>
        <taxon>Bacteria</taxon>
        <taxon>Bacillati</taxon>
        <taxon>Bacillota</taxon>
        <taxon>Bacilli</taxon>
        <taxon>Bacillales</taxon>
        <taxon>Paenibacillaceae</taxon>
        <taxon>Paenibacillus</taxon>
    </lineage>
</organism>
<evidence type="ECO:0000256" key="1">
    <source>
        <dbReference type="SAM" id="MobiDB-lite"/>
    </source>
</evidence>
<name>A0ABS4FT86_9BACL</name>
<evidence type="ECO:0000256" key="2">
    <source>
        <dbReference type="SAM" id="SignalP"/>
    </source>
</evidence>
<evidence type="ECO:0000313" key="4">
    <source>
        <dbReference type="Proteomes" id="UP001519272"/>
    </source>
</evidence>
<gene>
    <name evidence="3" type="ORF">J2Z32_002441</name>
</gene>
<keyword evidence="2" id="KW-0732">Signal</keyword>
<proteinExistence type="predicted"/>
<feature type="chain" id="PRO_5046543713" description="Lipoprotein" evidence="2">
    <location>
        <begin position="24"/>
        <end position="195"/>
    </location>
</feature>
<dbReference type="EMBL" id="JAGGKG010000010">
    <property type="protein sequence ID" value="MBP1905793.1"/>
    <property type="molecule type" value="Genomic_DNA"/>
</dbReference>
<dbReference type="Proteomes" id="UP001519272">
    <property type="component" value="Unassembled WGS sequence"/>
</dbReference>
<dbReference type="PROSITE" id="PS51257">
    <property type="entry name" value="PROKAR_LIPOPROTEIN"/>
    <property type="match status" value="1"/>
</dbReference>
<dbReference type="RefSeq" id="WP_210089409.1">
    <property type="nucleotide sequence ID" value="NZ_JAGGKG010000010.1"/>
</dbReference>
<keyword evidence="4" id="KW-1185">Reference proteome</keyword>
<reference evidence="3 4" key="1">
    <citation type="submission" date="2021-03" db="EMBL/GenBank/DDBJ databases">
        <title>Genomic Encyclopedia of Type Strains, Phase IV (KMG-IV): sequencing the most valuable type-strain genomes for metagenomic binning, comparative biology and taxonomic classification.</title>
        <authorList>
            <person name="Goeker M."/>
        </authorList>
    </citation>
    <scope>NUCLEOTIDE SEQUENCE [LARGE SCALE GENOMIC DNA]</scope>
    <source>
        <strain evidence="3 4">DSM 14349</strain>
    </source>
</reference>
<sequence>MKFAKILLTVGIVVGLLSGCGGGANKPTDNKTAGNKPAENNQTANQPNKGQTDVQTSASIVNEAAAFKKAVSKDGTWIIAILNDLTINEEVTVAGEFHDKGQADREVYRKIALYAQDANHNITASYVLTVPKLNVQSENLRIQGGTVKGDVYVEAKGFNLHETSTIEGNLYFANDEVKNAAKIEGKVTGATEVKK</sequence>
<evidence type="ECO:0000313" key="3">
    <source>
        <dbReference type="EMBL" id="MBP1905793.1"/>
    </source>
</evidence>
<feature type="signal peptide" evidence="2">
    <location>
        <begin position="1"/>
        <end position="23"/>
    </location>
</feature>
<evidence type="ECO:0008006" key="5">
    <source>
        <dbReference type="Google" id="ProtNLM"/>
    </source>
</evidence>
<comment type="caution">
    <text evidence="3">The sequence shown here is derived from an EMBL/GenBank/DDBJ whole genome shotgun (WGS) entry which is preliminary data.</text>
</comment>